<comment type="caution">
    <text evidence="2">The sequence shown here is derived from an EMBL/GenBank/DDBJ whole genome shotgun (WGS) entry which is preliminary data.</text>
</comment>
<keyword evidence="1" id="KW-0812">Transmembrane</keyword>
<dbReference type="Proteomes" id="UP000326759">
    <property type="component" value="Unassembled WGS sequence"/>
</dbReference>
<evidence type="ECO:0000313" key="2">
    <source>
        <dbReference type="EMBL" id="KAB7506904.1"/>
    </source>
</evidence>
<feature type="transmembrane region" description="Helical" evidence="1">
    <location>
        <begin position="44"/>
        <end position="63"/>
    </location>
</feature>
<sequence length="95" mass="11058">MNVKENIKVTHMPLHFKEEDIENSQQFEQTSGVDESQDTRFKKIALLHFFTLLNKIFVFNMGSIETFLNSYYGKYMGSIETFFLIVLGIAIIITI</sequence>
<gene>
    <name evidence="2" type="ORF">Anas_00069</name>
</gene>
<organism evidence="2 3">
    <name type="scientific">Armadillidium nasatum</name>
    <dbReference type="NCBI Taxonomy" id="96803"/>
    <lineage>
        <taxon>Eukaryota</taxon>
        <taxon>Metazoa</taxon>
        <taxon>Ecdysozoa</taxon>
        <taxon>Arthropoda</taxon>
        <taxon>Crustacea</taxon>
        <taxon>Multicrustacea</taxon>
        <taxon>Malacostraca</taxon>
        <taxon>Eumalacostraca</taxon>
        <taxon>Peracarida</taxon>
        <taxon>Isopoda</taxon>
        <taxon>Oniscidea</taxon>
        <taxon>Crinocheta</taxon>
        <taxon>Armadillidiidae</taxon>
        <taxon>Armadillidium</taxon>
    </lineage>
</organism>
<reference evidence="2 3" key="1">
    <citation type="journal article" date="2019" name="PLoS Biol.">
        <title>Sex chromosomes control vertical transmission of feminizing Wolbachia symbionts in an isopod.</title>
        <authorList>
            <person name="Becking T."/>
            <person name="Chebbi M.A."/>
            <person name="Giraud I."/>
            <person name="Moumen B."/>
            <person name="Laverre T."/>
            <person name="Caubet Y."/>
            <person name="Peccoud J."/>
            <person name="Gilbert C."/>
            <person name="Cordaux R."/>
        </authorList>
    </citation>
    <scope>NUCLEOTIDE SEQUENCE [LARGE SCALE GENOMIC DNA]</scope>
    <source>
        <strain evidence="2">ANa2</strain>
        <tissue evidence="2">Whole body excluding digestive tract and cuticle</tissue>
    </source>
</reference>
<protein>
    <submittedName>
        <fullName evidence="2">Uncharacterized protein</fullName>
    </submittedName>
</protein>
<evidence type="ECO:0000313" key="3">
    <source>
        <dbReference type="Proteomes" id="UP000326759"/>
    </source>
</evidence>
<accession>A0A5N5TL62</accession>
<feature type="transmembrane region" description="Helical" evidence="1">
    <location>
        <begin position="75"/>
        <end position="93"/>
    </location>
</feature>
<proteinExistence type="predicted"/>
<keyword evidence="1" id="KW-1133">Transmembrane helix</keyword>
<dbReference type="AlphaFoldDB" id="A0A5N5TL62"/>
<dbReference type="OrthoDB" id="10636840at2759"/>
<dbReference type="EMBL" id="SEYY01000594">
    <property type="protein sequence ID" value="KAB7506904.1"/>
    <property type="molecule type" value="Genomic_DNA"/>
</dbReference>
<evidence type="ECO:0000256" key="1">
    <source>
        <dbReference type="SAM" id="Phobius"/>
    </source>
</evidence>
<name>A0A5N5TL62_9CRUS</name>
<keyword evidence="3" id="KW-1185">Reference proteome</keyword>
<keyword evidence="1" id="KW-0472">Membrane</keyword>